<accession>A0AC60P9N5</accession>
<comment type="caution">
    <text evidence="1">The sequence shown here is derived from an EMBL/GenBank/DDBJ whole genome shotgun (WGS) entry which is preliminary data.</text>
</comment>
<gene>
    <name evidence="1" type="ORF">HPB47_006621</name>
</gene>
<name>A0AC60P9N5_IXOPE</name>
<protein>
    <submittedName>
        <fullName evidence="1">Uncharacterized protein</fullName>
    </submittedName>
</protein>
<keyword evidence="2" id="KW-1185">Reference proteome</keyword>
<dbReference type="EMBL" id="JABSTQ010010976">
    <property type="protein sequence ID" value="KAG0416197.1"/>
    <property type="molecule type" value="Genomic_DNA"/>
</dbReference>
<sequence>MPTLGFVLSGRGGDPKGNPHKPSSQDVVRFVFKAWASISEDIERCSFKRCGISTSLDGSEDSELKDRLPSVNDRVPKESDSLADEPLGLIFDSASDESFDGFTDSD</sequence>
<evidence type="ECO:0000313" key="1">
    <source>
        <dbReference type="EMBL" id="KAG0416197.1"/>
    </source>
</evidence>
<organism evidence="1 2">
    <name type="scientific">Ixodes persulcatus</name>
    <name type="common">Taiga tick</name>
    <dbReference type="NCBI Taxonomy" id="34615"/>
    <lineage>
        <taxon>Eukaryota</taxon>
        <taxon>Metazoa</taxon>
        <taxon>Ecdysozoa</taxon>
        <taxon>Arthropoda</taxon>
        <taxon>Chelicerata</taxon>
        <taxon>Arachnida</taxon>
        <taxon>Acari</taxon>
        <taxon>Parasitiformes</taxon>
        <taxon>Ixodida</taxon>
        <taxon>Ixodoidea</taxon>
        <taxon>Ixodidae</taxon>
        <taxon>Ixodinae</taxon>
        <taxon>Ixodes</taxon>
    </lineage>
</organism>
<dbReference type="Proteomes" id="UP000805193">
    <property type="component" value="Unassembled WGS sequence"/>
</dbReference>
<evidence type="ECO:0000313" key="2">
    <source>
        <dbReference type="Proteomes" id="UP000805193"/>
    </source>
</evidence>
<reference evidence="1 2" key="1">
    <citation type="journal article" date="2020" name="Cell">
        <title>Large-Scale Comparative Analyses of Tick Genomes Elucidate Their Genetic Diversity and Vector Capacities.</title>
        <authorList>
            <consortium name="Tick Genome and Microbiome Consortium (TIGMIC)"/>
            <person name="Jia N."/>
            <person name="Wang J."/>
            <person name="Shi W."/>
            <person name="Du L."/>
            <person name="Sun Y."/>
            <person name="Zhan W."/>
            <person name="Jiang J.F."/>
            <person name="Wang Q."/>
            <person name="Zhang B."/>
            <person name="Ji P."/>
            <person name="Bell-Sakyi L."/>
            <person name="Cui X.M."/>
            <person name="Yuan T.T."/>
            <person name="Jiang B.G."/>
            <person name="Yang W.F."/>
            <person name="Lam T.T."/>
            <person name="Chang Q.C."/>
            <person name="Ding S.J."/>
            <person name="Wang X.J."/>
            <person name="Zhu J.G."/>
            <person name="Ruan X.D."/>
            <person name="Zhao L."/>
            <person name="Wei J.T."/>
            <person name="Ye R.Z."/>
            <person name="Que T.C."/>
            <person name="Du C.H."/>
            <person name="Zhou Y.H."/>
            <person name="Cheng J.X."/>
            <person name="Dai P.F."/>
            <person name="Guo W.B."/>
            <person name="Han X.H."/>
            <person name="Huang E.J."/>
            <person name="Li L.F."/>
            <person name="Wei W."/>
            <person name="Gao Y.C."/>
            <person name="Liu J.Z."/>
            <person name="Shao H.Z."/>
            <person name="Wang X."/>
            <person name="Wang C.C."/>
            <person name="Yang T.C."/>
            <person name="Huo Q.B."/>
            <person name="Li W."/>
            <person name="Chen H.Y."/>
            <person name="Chen S.E."/>
            <person name="Zhou L.G."/>
            <person name="Ni X.B."/>
            <person name="Tian J.H."/>
            <person name="Sheng Y."/>
            <person name="Liu T."/>
            <person name="Pan Y.S."/>
            <person name="Xia L.Y."/>
            <person name="Li J."/>
            <person name="Zhao F."/>
            <person name="Cao W.C."/>
        </authorList>
    </citation>
    <scope>NUCLEOTIDE SEQUENCE [LARGE SCALE GENOMIC DNA]</scope>
    <source>
        <strain evidence="1">Iper-2018</strain>
    </source>
</reference>
<proteinExistence type="predicted"/>